<gene>
    <name evidence="1" type="ORF">DRF65_14035</name>
</gene>
<sequence length="85" mass="10091">MKLPYSFSVLYTAKPFKLQVALLNQKIYRGYFYSITAFTLLHFYTFTLLKPNTFTALYLIFRMYYPNIFCKGIQIKQGLKHNGID</sequence>
<dbReference type="EMBL" id="QNVT01000012">
    <property type="protein sequence ID" value="REC61848.1"/>
    <property type="molecule type" value="Genomic_DNA"/>
</dbReference>
<dbReference type="AlphaFoldDB" id="A0A3D9C818"/>
<evidence type="ECO:0000313" key="2">
    <source>
        <dbReference type="Proteomes" id="UP000256686"/>
    </source>
</evidence>
<protein>
    <submittedName>
        <fullName evidence="1">Uncharacterized protein</fullName>
    </submittedName>
</protein>
<evidence type="ECO:0000313" key="1">
    <source>
        <dbReference type="EMBL" id="REC61848.1"/>
    </source>
</evidence>
<keyword evidence="2" id="KW-1185">Reference proteome</keyword>
<reference evidence="2" key="1">
    <citation type="submission" date="2018-06" db="EMBL/GenBank/DDBJ databases">
        <authorList>
            <person name="Lum Nde A."/>
            <person name="Hugo C."/>
        </authorList>
    </citation>
    <scope>NUCLEOTIDE SEQUENCE [LARGE SCALE GENOMIC DNA]</scope>
    <source>
        <strain evidence="2">1_F178</strain>
    </source>
</reference>
<dbReference type="Proteomes" id="UP000256686">
    <property type="component" value="Unassembled WGS sequence"/>
</dbReference>
<name>A0A3D9C818_9FLAO</name>
<proteinExistence type="predicted"/>
<organism evidence="1 2">
    <name type="scientific">Chryseobacterium pennae</name>
    <dbReference type="NCBI Taxonomy" id="2258962"/>
    <lineage>
        <taxon>Bacteria</taxon>
        <taxon>Pseudomonadati</taxon>
        <taxon>Bacteroidota</taxon>
        <taxon>Flavobacteriia</taxon>
        <taxon>Flavobacteriales</taxon>
        <taxon>Weeksellaceae</taxon>
        <taxon>Chryseobacterium group</taxon>
        <taxon>Chryseobacterium</taxon>
    </lineage>
</organism>
<comment type="caution">
    <text evidence="1">The sequence shown here is derived from an EMBL/GenBank/DDBJ whole genome shotgun (WGS) entry which is preliminary data.</text>
</comment>
<accession>A0A3D9C818</accession>